<dbReference type="Proteomes" id="UP000008068">
    <property type="component" value="Unassembled WGS sequence"/>
</dbReference>
<feature type="compositionally biased region" description="Basic and acidic residues" evidence="1">
    <location>
        <begin position="55"/>
        <end position="69"/>
    </location>
</feature>
<proteinExistence type="predicted"/>
<evidence type="ECO:0000256" key="1">
    <source>
        <dbReference type="SAM" id="MobiDB-lite"/>
    </source>
</evidence>
<reference evidence="3" key="1">
    <citation type="submission" date="2011-07" db="EMBL/GenBank/DDBJ databases">
        <authorList>
            <consortium name="Caenorhabditis brenneri Sequencing and Analysis Consortium"/>
            <person name="Wilson R.K."/>
        </authorList>
    </citation>
    <scope>NUCLEOTIDE SEQUENCE [LARGE SCALE GENOMIC DNA]</scope>
    <source>
        <strain evidence="3">PB2801</strain>
    </source>
</reference>
<feature type="compositionally biased region" description="Low complexity" evidence="1">
    <location>
        <begin position="274"/>
        <end position="286"/>
    </location>
</feature>
<feature type="region of interest" description="Disordered" evidence="1">
    <location>
        <begin position="474"/>
        <end position="526"/>
    </location>
</feature>
<organism evidence="3">
    <name type="scientific">Caenorhabditis brenneri</name>
    <name type="common">Nematode worm</name>
    <dbReference type="NCBI Taxonomy" id="135651"/>
    <lineage>
        <taxon>Eukaryota</taxon>
        <taxon>Metazoa</taxon>
        <taxon>Ecdysozoa</taxon>
        <taxon>Nematoda</taxon>
        <taxon>Chromadorea</taxon>
        <taxon>Rhabditida</taxon>
        <taxon>Rhabditina</taxon>
        <taxon>Rhabditomorpha</taxon>
        <taxon>Rhabditoidea</taxon>
        <taxon>Rhabditidae</taxon>
        <taxon>Peloderinae</taxon>
        <taxon>Caenorhabditis</taxon>
    </lineage>
</organism>
<evidence type="ECO:0000313" key="2">
    <source>
        <dbReference type="EMBL" id="EGT32400.1"/>
    </source>
</evidence>
<feature type="compositionally biased region" description="Basic and acidic residues" evidence="1">
    <location>
        <begin position="1"/>
        <end position="14"/>
    </location>
</feature>
<dbReference type="AlphaFoldDB" id="G0MJU1"/>
<evidence type="ECO:0000313" key="3">
    <source>
        <dbReference type="Proteomes" id="UP000008068"/>
    </source>
</evidence>
<keyword evidence="3" id="KW-1185">Reference proteome</keyword>
<dbReference type="EMBL" id="GL379797">
    <property type="protein sequence ID" value="EGT32400.1"/>
    <property type="molecule type" value="Genomic_DNA"/>
</dbReference>
<feature type="region of interest" description="Disordered" evidence="1">
    <location>
        <begin position="52"/>
        <end position="297"/>
    </location>
</feature>
<feature type="compositionally biased region" description="Basic and acidic residues" evidence="1">
    <location>
        <begin position="83"/>
        <end position="100"/>
    </location>
</feature>
<sequence length="526" mass="57240">MKSQELEEPQKVDVKEEEELEGLETRYDRFGRVFQIPFGRVSGVFKAVAQVVSASEEKIDGNKKNEPPKTMKIAHGETQAPKEGPKEDSDVKKPGRKDAPSDPASPKPKNTVPAPKPESDGKKGNTSPKANKIRYGGLRASKIDKKPVVNEKKKPGVKDGEETPKDATIGPNPIVKSVGEKRIESSKPNKIQFGQPRAPKSGEKVGVDKTKSTISTGGKGGNHETGTTRPPMPLKVGKEGGPSPLGPGTRKTSVPDEPSPIAPDTSFASGNIRSSSDSSPSTATAAPKKRRKGKKVQDWWSVRRLLLNVASNLTGVLLCAIIHFKWYRVLSPSKPEKAGTNDSNAPDAGKGPSENKDKDLNEPLPPLDEASARKRKEFILMYVVGFEKLRALEKKDTAEHKSDTRTGKLRKMGPIFIPREPPIPPTEDLPEHIVIEKIIYVPDDNEEWIIGSNIDEIEFDESYHIESDLLDQNVAPAPTAPLPPAAPTSTALPTPLLATTDAPEPSKETGKTTDENEKKEEKKNIN</sequence>
<feature type="region of interest" description="Disordered" evidence="1">
    <location>
        <begin position="333"/>
        <end position="367"/>
    </location>
</feature>
<feature type="compositionally biased region" description="Basic and acidic residues" evidence="1">
    <location>
        <begin position="141"/>
        <end position="165"/>
    </location>
</feature>
<feature type="compositionally biased region" description="Basic and acidic residues" evidence="1">
    <location>
        <begin position="504"/>
        <end position="526"/>
    </location>
</feature>
<feature type="region of interest" description="Disordered" evidence="1">
    <location>
        <begin position="1"/>
        <end position="29"/>
    </location>
</feature>
<dbReference type="HOGENOM" id="CLU_518004_0_0_1"/>
<feature type="compositionally biased region" description="Basic and acidic residues" evidence="1">
    <location>
        <begin position="178"/>
        <end position="187"/>
    </location>
</feature>
<dbReference type="InParanoid" id="G0MJU1"/>
<name>G0MJU1_CAEBE</name>
<gene>
    <name evidence="2" type="ORF">CAEBREN_16932</name>
</gene>
<feature type="compositionally biased region" description="Basic and acidic residues" evidence="1">
    <location>
        <begin position="200"/>
        <end position="211"/>
    </location>
</feature>
<protein>
    <submittedName>
        <fullName evidence="2">Uncharacterized protein</fullName>
    </submittedName>
</protein>
<feature type="compositionally biased region" description="Low complexity" evidence="1">
    <location>
        <begin position="487"/>
        <end position="503"/>
    </location>
</feature>
<accession>G0MJU1</accession>